<feature type="transmembrane region" description="Helical" evidence="14">
    <location>
        <begin position="118"/>
        <end position="136"/>
    </location>
</feature>
<organism evidence="16 17">
    <name type="scientific">Candidatus Legionella polyplacis</name>
    <dbReference type="NCBI Taxonomy" id="2005262"/>
    <lineage>
        <taxon>Bacteria</taxon>
        <taxon>Pseudomonadati</taxon>
        <taxon>Pseudomonadota</taxon>
        <taxon>Gammaproteobacteria</taxon>
        <taxon>Legionellales</taxon>
        <taxon>Legionellaceae</taxon>
        <taxon>Legionella</taxon>
    </lineage>
</organism>
<keyword evidence="12" id="KW-0131">Cell cycle</keyword>
<dbReference type="PANTHER" id="PTHR22683">
    <property type="entry name" value="SPORULATION PROTEIN RELATED"/>
    <property type="match status" value="1"/>
</dbReference>
<sequence length="671" mass="78094">MEKHKSHSLNNTEKNLKRNILKKYLKETYLLIIMMLSIFILISLYSYNINNNIKKYIPNQGNYKKISNYCGIVGLFLANILYYLFGFFSFFIPIWILYITFNLFIYNYKNIKIHYTDIYIKNVGFFLFIISGNSLLNLNFQNQNNNLTYHKNGILGKFILNNLEIIFNKEGTTLILITIFLISINFITKISWTYLIKEILYTLFAIIKWTLKKIKVFFFIKKKKQHKYIKKNISNKNTDFIHKQNKSIKIHNNNNNNLKLNTIFKKHHTNYIKRKIINLPNTILIKNKKQNNLNKYIKNNNKYIAEKIKNTLSQFGIKANVVNIQHGPIVTRFELQLHSGTKIKTILSLSKDLARLLSVTSIKIIESIPEKTTIGLELPNKIQNPIKLFDILSSKEYQKSYSPITLGLGVNTIGNPVTIDLKEMPHILIAGTTGSGKSMNIHSMILSILLKSTPKQVQFIMIDPKIIELSIYNQIPHLLMPVITDTKTIPTTLNWIIKEMKKRFYLMNTLKVRNIEEFNKKNSKIKKFNSKKNKYFINNQNIQNNLPYIIIIIDELADIILTEKKNIESLIVYITQKSRASGIHFIISTQRPSVNILTGIIKANIPARIAFQVSSKIDSYIILDQQGAEQLLGKGDMLYLSPQKKITRIHGPIISNQEINKIINYWINKKH</sequence>
<dbReference type="RefSeq" id="WP_338515993.1">
    <property type="nucleotide sequence ID" value="NZ_CP135137.1"/>
</dbReference>
<evidence type="ECO:0000256" key="12">
    <source>
        <dbReference type="ARBA" id="ARBA00023306"/>
    </source>
</evidence>
<evidence type="ECO:0000256" key="11">
    <source>
        <dbReference type="ARBA" id="ARBA00023136"/>
    </source>
</evidence>
<feature type="binding site" evidence="13">
    <location>
        <begin position="431"/>
        <end position="438"/>
    </location>
    <ligand>
        <name>ATP</name>
        <dbReference type="ChEBI" id="CHEBI:30616"/>
    </ligand>
</feature>
<keyword evidence="8 13" id="KW-0067">ATP-binding</keyword>
<dbReference type="EMBL" id="CP135137">
    <property type="protein sequence ID" value="WWR11406.1"/>
    <property type="molecule type" value="Genomic_DNA"/>
</dbReference>
<name>A0ABZ2GXC0_9GAMM</name>
<dbReference type="InterPro" id="IPR002543">
    <property type="entry name" value="FtsK_dom"/>
</dbReference>
<evidence type="ECO:0000256" key="2">
    <source>
        <dbReference type="ARBA" id="ARBA00006474"/>
    </source>
</evidence>
<dbReference type="PANTHER" id="PTHR22683:SF41">
    <property type="entry name" value="DNA TRANSLOCASE FTSK"/>
    <property type="match status" value="1"/>
</dbReference>
<feature type="domain" description="FtsK" evidence="15">
    <location>
        <begin position="414"/>
        <end position="620"/>
    </location>
</feature>
<evidence type="ECO:0000256" key="9">
    <source>
        <dbReference type="ARBA" id="ARBA00022989"/>
    </source>
</evidence>
<dbReference type="InterPro" id="IPR025199">
    <property type="entry name" value="FtsK_4TM"/>
</dbReference>
<protein>
    <submittedName>
        <fullName evidence="16">DNA translocase FtsK 4TM domain-containing protein</fullName>
    </submittedName>
</protein>
<dbReference type="InterPro" id="IPR050206">
    <property type="entry name" value="FtsK/SpoIIIE/SftA"/>
</dbReference>
<comment type="similarity">
    <text evidence="2">Belongs to the FtsK/SpoIIIE/SftA family.</text>
</comment>
<keyword evidence="6 13" id="KW-0547">Nucleotide-binding</keyword>
<keyword evidence="17" id="KW-1185">Reference proteome</keyword>
<feature type="transmembrane region" description="Helical" evidence="14">
    <location>
        <begin position="66"/>
        <end position="84"/>
    </location>
</feature>
<evidence type="ECO:0000256" key="6">
    <source>
        <dbReference type="ARBA" id="ARBA00022741"/>
    </source>
</evidence>
<dbReference type="InterPro" id="IPR041027">
    <property type="entry name" value="FtsK_alpha"/>
</dbReference>
<evidence type="ECO:0000256" key="3">
    <source>
        <dbReference type="ARBA" id="ARBA00022475"/>
    </source>
</evidence>
<reference evidence="16" key="1">
    <citation type="submission" date="2023-09" db="EMBL/GenBank/DDBJ databases">
        <title>Genomes of two closely related lineages of the louse Polyplax serrata with different host specificities.</title>
        <authorList>
            <person name="Martinu J."/>
            <person name="Tarabai H."/>
            <person name="Stefka J."/>
            <person name="Hypsa V."/>
        </authorList>
    </citation>
    <scope>NUCLEOTIDE SEQUENCE [LARGE SCALE GENOMIC DNA]</scope>
    <source>
        <strain evidence="16">98ZLc_SE</strain>
    </source>
</reference>
<comment type="subcellular location">
    <subcellularLocation>
        <location evidence="1">Cell membrane</location>
        <topology evidence="1">Multi-pass membrane protein</topology>
    </subcellularLocation>
</comment>
<dbReference type="Gene3D" id="3.30.980.40">
    <property type="match status" value="1"/>
</dbReference>
<evidence type="ECO:0000256" key="4">
    <source>
        <dbReference type="ARBA" id="ARBA00022618"/>
    </source>
</evidence>
<evidence type="ECO:0000256" key="1">
    <source>
        <dbReference type="ARBA" id="ARBA00004651"/>
    </source>
</evidence>
<dbReference type="PROSITE" id="PS50901">
    <property type="entry name" value="FTSK"/>
    <property type="match status" value="1"/>
</dbReference>
<dbReference type="Proteomes" id="UP001368618">
    <property type="component" value="Chromosome"/>
</dbReference>
<evidence type="ECO:0000313" key="16">
    <source>
        <dbReference type="EMBL" id="WWR11406.1"/>
    </source>
</evidence>
<evidence type="ECO:0000259" key="15">
    <source>
        <dbReference type="PROSITE" id="PS50901"/>
    </source>
</evidence>
<accession>A0ABZ2GXC0</accession>
<dbReference type="Gene3D" id="3.40.50.300">
    <property type="entry name" value="P-loop containing nucleotide triphosphate hydrolases"/>
    <property type="match status" value="1"/>
</dbReference>
<evidence type="ECO:0000256" key="14">
    <source>
        <dbReference type="SAM" id="Phobius"/>
    </source>
</evidence>
<keyword evidence="10" id="KW-0238">DNA-binding</keyword>
<keyword evidence="3" id="KW-1003">Cell membrane</keyword>
<keyword evidence="7" id="KW-0159">Chromosome partition</keyword>
<evidence type="ECO:0000256" key="8">
    <source>
        <dbReference type="ARBA" id="ARBA00022840"/>
    </source>
</evidence>
<dbReference type="Pfam" id="PF01580">
    <property type="entry name" value="FtsK_SpoIIIE"/>
    <property type="match status" value="1"/>
</dbReference>
<evidence type="ECO:0000256" key="7">
    <source>
        <dbReference type="ARBA" id="ARBA00022829"/>
    </source>
</evidence>
<keyword evidence="4" id="KW-0132">Cell division</keyword>
<keyword evidence="11 14" id="KW-0472">Membrane</keyword>
<evidence type="ECO:0000256" key="10">
    <source>
        <dbReference type="ARBA" id="ARBA00023125"/>
    </source>
</evidence>
<feature type="transmembrane region" description="Helical" evidence="14">
    <location>
        <begin position="28"/>
        <end position="45"/>
    </location>
</feature>
<dbReference type="SUPFAM" id="SSF52540">
    <property type="entry name" value="P-loop containing nucleoside triphosphate hydrolases"/>
    <property type="match status" value="1"/>
</dbReference>
<proteinExistence type="inferred from homology"/>
<gene>
    <name evidence="16" type="ORF">RQL39_01770</name>
</gene>
<evidence type="ECO:0000313" key="17">
    <source>
        <dbReference type="Proteomes" id="UP001368618"/>
    </source>
</evidence>
<dbReference type="InterPro" id="IPR027417">
    <property type="entry name" value="P-loop_NTPase"/>
</dbReference>
<evidence type="ECO:0000256" key="13">
    <source>
        <dbReference type="PROSITE-ProRule" id="PRU00289"/>
    </source>
</evidence>
<evidence type="ECO:0000256" key="5">
    <source>
        <dbReference type="ARBA" id="ARBA00022692"/>
    </source>
</evidence>
<dbReference type="Pfam" id="PF17854">
    <property type="entry name" value="FtsK_alpha"/>
    <property type="match status" value="1"/>
</dbReference>
<keyword evidence="5 14" id="KW-0812">Transmembrane</keyword>
<feature type="transmembrane region" description="Helical" evidence="14">
    <location>
        <begin position="171"/>
        <end position="187"/>
    </location>
</feature>
<dbReference type="Pfam" id="PF13491">
    <property type="entry name" value="FtsK_4TM"/>
    <property type="match status" value="1"/>
</dbReference>
<keyword evidence="9 14" id="KW-1133">Transmembrane helix</keyword>